<dbReference type="eggNOG" id="ENOG502S495">
    <property type="taxonomic scope" value="Eukaryota"/>
</dbReference>
<protein>
    <submittedName>
        <fullName evidence="1">Uncharacterized protein</fullName>
    </submittedName>
</protein>
<organism evidence="1 2">
    <name type="scientific">Spizellomyces punctatus (strain DAOM BR117)</name>
    <dbReference type="NCBI Taxonomy" id="645134"/>
    <lineage>
        <taxon>Eukaryota</taxon>
        <taxon>Fungi</taxon>
        <taxon>Fungi incertae sedis</taxon>
        <taxon>Chytridiomycota</taxon>
        <taxon>Chytridiomycota incertae sedis</taxon>
        <taxon>Chytridiomycetes</taxon>
        <taxon>Spizellomycetales</taxon>
        <taxon>Spizellomycetaceae</taxon>
        <taxon>Spizellomyces</taxon>
    </lineage>
</organism>
<dbReference type="Proteomes" id="UP000053201">
    <property type="component" value="Unassembled WGS sequence"/>
</dbReference>
<dbReference type="RefSeq" id="XP_016606928.1">
    <property type="nucleotide sequence ID" value="XM_016754060.1"/>
</dbReference>
<dbReference type="STRING" id="645134.A0A0L0HDP0"/>
<evidence type="ECO:0000313" key="1">
    <source>
        <dbReference type="EMBL" id="KNC98888.1"/>
    </source>
</evidence>
<evidence type="ECO:0000313" key="2">
    <source>
        <dbReference type="Proteomes" id="UP000053201"/>
    </source>
</evidence>
<dbReference type="OMA" id="PQGHDEY"/>
<dbReference type="OrthoDB" id="5206661at2759"/>
<dbReference type="VEuPathDB" id="FungiDB:SPPG_05855"/>
<sequence>MDFLKKASALVGGDENPQTEEGQDRGLPFKLPGFVVNAIDQYLDGLKPELSPLISREIGNFQESTLSSLEIRVKEIVHQICHGDFSALNGSGGSAGTNVPTSGGYGAPSSDGNGAALMQATGGYGYGAPQAAVSNGSYMSEMSRSIDTPVATTDRGIIQDALNAAQSFATTASSTIFNPEEKARELIPPLREQVSRLLADKHQDLADRFSEEAIKQIKIYLHGNISPREIGSGAVDDAVDLVSGFFGGNKQQETDRAIPGMSNLKALFSRKLSEGMVIIRGQVSTTMHRELTTIEANIFTDLPSHIRGPLEFVFGGNPFQNQDRGLVSDVADKFKSVVRGLQEGIQERARGVVIEGHRELEGKAVDRVQDVVVERVRKYVPDIQI</sequence>
<reference evidence="1 2" key="1">
    <citation type="submission" date="2009-08" db="EMBL/GenBank/DDBJ databases">
        <title>The Genome Sequence of Spizellomyces punctatus strain DAOM BR117.</title>
        <authorList>
            <consortium name="The Broad Institute Genome Sequencing Platform"/>
            <person name="Russ C."/>
            <person name="Cuomo C."/>
            <person name="Shea T."/>
            <person name="Young S.K."/>
            <person name="Zeng Q."/>
            <person name="Koehrsen M."/>
            <person name="Haas B."/>
            <person name="Borodovsky M."/>
            <person name="Guigo R."/>
            <person name="Alvarado L."/>
            <person name="Berlin A."/>
            <person name="Bochicchio J."/>
            <person name="Borenstein D."/>
            <person name="Chapman S."/>
            <person name="Chen Z."/>
            <person name="Engels R."/>
            <person name="Freedman E."/>
            <person name="Gellesch M."/>
            <person name="Goldberg J."/>
            <person name="Griggs A."/>
            <person name="Gujja S."/>
            <person name="Heiman D."/>
            <person name="Hepburn T."/>
            <person name="Howarth C."/>
            <person name="Jen D."/>
            <person name="Larson L."/>
            <person name="Lewis B."/>
            <person name="Mehta T."/>
            <person name="Park D."/>
            <person name="Pearson M."/>
            <person name="Roberts A."/>
            <person name="Saif S."/>
            <person name="Shenoy N."/>
            <person name="Sisk P."/>
            <person name="Stolte C."/>
            <person name="Sykes S."/>
            <person name="Thomson T."/>
            <person name="Walk T."/>
            <person name="White J."/>
            <person name="Yandava C."/>
            <person name="Burger G."/>
            <person name="Gray M.W."/>
            <person name="Holland P.W.H."/>
            <person name="King N."/>
            <person name="Lang F.B.F."/>
            <person name="Roger A.J."/>
            <person name="Ruiz-Trillo I."/>
            <person name="Lander E."/>
            <person name="Nusbaum C."/>
        </authorList>
    </citation>
    <scope>NUCLEOTIDE SEQUENCE [LARGE SCALE GENOMIC DNA]</scope>
    <source>
        <strain evidence="1 2">DAOM BR117</strain>
    </source>
</reference>
<dbReference type="EMBL" id="KQ257459">
    <property type="protein sequence ID" value="KNC98888.1"/>
    <property type="molecule type" value="Genomic_DNA"/>
</dbReference>
<proteinExistence type="predicted"/>
<dbReference type="GeneID" id="27689199"/>
<dbReference type="AlphaFoldDB" id="A0A0L0HDP0"/>
<dbReference type="InParanoid" id="A0A0L0HDP0"/>
<keyword evidence="2" id="KW-1185">Reference proteome</keyword>
<name>A0A0L0HDP0_SPIPD</name>
<gene>
    <name evidence="1" type="ORF">SPPG_05855</name>
</gene>
<accession>A0A0L0HDP0</accession>